<reference evidence="1 2" key="1">
    <citation type="journal article" date="2016" name="Nat. Commun.">
        <title>Ectomycorrhizal ecology is imprinted in the genome of the dominant symbiotic fungus Cenococcum geophilum.</title>
        <authorList>
            <consortium name="DOE Joint Genome Institute"/>
            <person name="Peter M."/>
            <person name="Kohler A."/>
            <person name="Ohm R.A."/>
            <person name="Kuo A."/>
            <person name="Krutzmann J."/>
            <person name="Morin E."/>
            <person name="Arend M."/>
            <person name="Barry K.W."/>
            <person name="Binder M."/>
            <person name="Choi C."/>
            <person name="Clum A."/>
            <person name="Copeland A."/>
            <person name="Grisel N."/>
            <person name="Haridas S."/>
            <person name="Kipfer T."/>
            <person name="LaButti K."/>
            <person name="Lindquist E."/>
            <person name="Lipzen A."/>
            <person name="Maire R."/>
            <person name="Meier B."/>
            <person name="Mihaltcheva S."/>
            <person name="Molinier V."/>
            <person name="Murat C."/>
            <person name="Poggeler S."/>
            <person name="Quandt C.A."/>
            <person name="Sperisen C."/>
            <person name="Tritt A."/>
            <person name="Tisserant E."/>
            <person name="Crous P.W."/>
            <person name="Henrissat B."/>
            <person name="Nehls U."/>
            <person name="Egli S."/>
            <person name="Spatafora J.W."/>
            <person name="Grigoriev I.V."/>
            <person name="Martin F.M."/>
        </authorList>
    </citation>
    <scope>NUCLEOTIDE SEQUENCE [LARGE SCALE GENOMIC DNA]</scope>
    <source>
        <strain evidence="1 2">CBS 207.34</strain>
    </source>
</reference>
<evidence type="ECO:0000313" key="1">
    <source>
        <dbReference type="EMBL" id="OCL10467.1"/>
    </source>
</evidence>
<dbReference type="EMBL" id="KV749236">
    <property type="protein sequence ID" value="OCL10467.1"/>
    <property type="molecule type" value="Genomic_DNA"/>
</dbReference>
<dbReference type="OrthoDB" id="4510061at2759"/>
<keyword evidence="2" id="KW-1185">Reference proteome</keyword>
<organism evidence="1 2">
    <name type="scientific">Glonium stellatum</name>
    <dbReference type="NCBI Taxonomy" id="574774"/>
    <lineage>
        <taxon>Eukaryota</taxon>
        <taxon>Fungi</taxon>
        <taxon>Dikarya</taxon>
        <taxon>Ascomycota</taxon>
        <taxon>Pezizomycotina</taxon>
        <taxon>Dothideomycetes</taxon>
        <taxon>Pleosporomycetidae</taxon>
        <taxon>Gloniales</taxon>
        <taxon>Gloniaceae</taxon>
        <taxon>Glonium</taxon>
    </lineage>
</organism>
<dbReference type="Proteomes" id="UP000250140">
    <property type="component" value="Unassembled WGS sequence"/>
</dbReference>
<protein>
    <submittedName>
        <fullName evidence="1">Uncharacterized protein</fullName>
    </submittedName>
</protein>
<accession>A0A8E2F4M8</accession>
<gene>
    <name evidence="1" type="ORF">AOQ84DRAFT_374888</name>
</gene>
<evidence type="ECO:0000313" key="2">
    <source>
        <dbReference type="Proteomes" id="UP000250140"/>
    </source>
</evidence>
<name>A0A8E2F4M8_9PEZI</name>
<proteinExistence type="predicted"/>
<sequence length="179" mass="20376">MDDGFNDARAFRVTEIMGDYRNLQYYISQIRVTPSAEEYYLPGYSLLRQCSADAQALLAAPFAATTTSPGGNPELERAQLRSIILDACVRRFQCQKAYLRTHAALRWINSRNSILRGQKAHAGHFAQLQEVDNKLQMELAGITDEHIEYTLRSQDIEEGRWLVEDPTLATIQQILASRR</sequence>
<dbReference type="AlphaFoldDB" id="A0A8E2F4M8"/>